<keyword evidence="3" id="KW-1185">Reference proteome</keyword>
<dbReference type="OrthoDB" id="5407351at2759"/>
<evidence type="ECO:0000313" key="2">
    <source>
        <dbReference type="EMBL" id="TRX92357.1"/>
    </source>
</evidence>
<dbReference type="Gene3D" id="6.10.280.230">
    <property type="match status" value="1"/>
</dbReference>
<evidence type="ECO:0000313" key="3">
    <source>
        <dbReference type="Proteomes" id="UP000319160"/>
    </source>
</evidence>
<feature type="region of interest" description="Disordered" evidence="1">
    <location>
        <begin position="280"/>
        <end position="316"/>
    </location>
</feature>
<feature type="region of interest" description="Disordered" evidence="1">
    <location>
        <begin position="217"/>
        <end position="240"/>
    </location>
</feature>
<dbReference type="STRING" id="2512241.A0A553HWQ0"/>
<gene>
    <name evidence="2" type="ORF">FHL15_006743</name>
</gene>
<sequence>MADASCGPSNAFKGLARHIEQDRSHQQDRLVPGSQQPAQFRAFQQQNAVLPQEPAANGQLLSHLGNLPSHPAQASSLFPPQPMHQQAAFAQSAGSDWINDFQRMNFSGAHAGPFHTQPVQGPVAGQPNLANPMHFNSPSPQYPAFQFYQPSASLHPIQPQFSPVQAGNNVQSMDDASLALNAQLEAQLDQEFENAMDDWMLQNGAENDDLAASLDATEAETTVRETTEEEPEGNEEQETELARAAQQLVDLLADNDTEKFKNSEFISLMRRIASRQLTVQGNDLVEKSPTPPNADAGTASATPSTTSHQPGSSENQ</sequence>
<evidence type="ECO:0008006" key="4">
    <source>
        <dbReference type="Google" id="ProtNLM"/>
    </source>
</evidence>
<reference evidence="3" key="1">
    <citation type="submission" date="2019-06" db="EMBL/GenBank/DDBJ databases">
        <title>Draft genome sequence of the griseofulvin-producing fungus Xylaria cubensis strain G536.</title>
        <authorList>
            <person name="Mead M.E."/>
            <person name="Raja H.A."/>
            <person name="Steenwyk J.L."/>
            <person name="Knowles S.L."/>
            <person name="Oberlies N.H."/>
            <person name="Rokas A."/>
        </authorList>
    </citation>
    <scope>NUCLEOTIDE SEQUENCE [LARGE SCALE GENOMIC DNA]</scope>
    <source>
        <strain evidence="3">G536</strain>
    </source>
</reference>
<proteinExistence type="predicted"/>
<accession>A0A553HWQ0</accession>
<protein>
    <recommendedName>
        <fullName evidence="4">Peroxin 20</fullName>
    </recommendedName>
</protein>
<evidence type="ECO:0000256" key="1">
    <source>
        <dbReference type="SAM" id="MobiDB-lite"/>
    </source>
</evidence>
<comment type="caution">
    <text evidence="2">The sequence shown here is derived from an EMBL/GenBank/DDBJ whole genome shotgun (WGS) entry which is preliminary data.</text>
</comment>
<dbReference type="EMBL" id="VFLP01000037">
    <property type="protein sequence ID" value="TRX92357.1"/>
    <property type="molecule type" value="Genomic_DNA"/>
</dbReference>
<dbReference type="AlphaFoldDB" id="A0A553HWQ0"/>
<dbReference type="Proteomes" id="UP000319160">
    <property type="component" value="Unassembled WGS sequence"/>
</dbReference>
<name>A0A553HWQ0_9PEZI</name>
<feature type="compositionally biased region" description="Acidic residues" evidence="1">
    <location>
        <begin position="227"/>
        <end position="239"/>
    </location>
</feature>
<feature type="region of interest" description="Disordered" evidence="1">
    <location>
        <begin position="109"/>
        <end position="129"/>
    </location>
</feature>
<feature type="compositionally biased region" description="Low complexity" evidence="1">
    <location>
        <begin position="294"/>
        <end position="307"/>
    </location>
</feature>
<organism evidence="2 3">
    <name type="scientific">Xylaria flabelliformis</name>
    <dbReference type="NCBI Taxonomy" id="2512241"/>
    <lineage>
        <taxon>Eukaryota</taxon>
        <taxon>Fungi</taxon>
        <taxon>Dikarya</taxon>
        <taxon>Ascomycota</taxon>
        <taxon>Pezizomycotina</taxon>
        <taxon>Sordariomycetes</taxon>
        <taxon>Xylariomycetidae</taxon>
        <taxon>Xylariales</taxon>
        <taxon>Xylariaceae</taxon>
        <taxon>Xylaria</taxon>
    </lineage>
</organism>